<keyword evidence="5 10" id="KW-0658">Purine biosynthesis</keyword>
<dbReference type="InterPro" id="IPR024051">
    <property type="entry name" value="AICAR_Tfase_dup_dom_sf"/>
</dbReference>
<evidence type="ECO:0000256" key="2">
    <source>
        <dbReference type="ARBA" id="ARBA00004954"/>
    </source>
</evidence>
<dbReference type="STRING" id="1229512.BPAA_163"/>
<dbReference type="InterPro" id="IPR036914">
    <property type="entry name" value="MGS-like_dom_sf"/>
</dbReference>
<dbReference type="PANTHER" id="PTHR11692">
    <property type="entry name" value="BIFUNCTIONAL PURINE BIOSYNTHESIS PROTEIN PURH"/>
    <property type="match status" value="1"/>
</dbReference>
<dbReference type="PIRSF" id="PIRSF000414">
    <property type="entry name" value="AICARFT_IMPCHas"/>
    <property type="match status" value="1"/>
</dbReference>
<keyword evidence="4 10" id="KW-0808">Transferase</keyword>
<name>M4ZT77_9FLAO</name>
<dbReference type="SMART" id="SM00851">
    <property type="entry name" value="MGS"/>
    <property type="match status" value="1"/>
</dbReference>
<dbReference type="UniPathway" id="UPA00074">
    <property type="reaction ID" value="UER00133"/>
</dbReference>
<gene>
    <name evidence="10 12" type="primary">purH</name>
    <name evidence="12" type="ORF">BPAA_163</name>
</gene>
<dbReference type="HAMAP" id="MF_00139">
    <property type="entry name" value="PurH"/>
    <property type="match status" value="1"/>
</dbReference>
<comment type="pathway">
    <text evidence="2 10">Purine metabolism; IMP biosynthesis via de novo pathway; 5-formamido-1-(5-phospho-D-ribosyl)imidazole-4-carboxamide from 5-amino-1-(5-phospho-D-ribosyl)imidazole-4-carboxamide (10-formyl THF route): step 1/1.</text>
</comment>
<evidence type="ECO:0000256" key="4">
    <source>
        <dbReference type="ARBA" id="ARBA00022679"/>
    </source>
</evidence>
<dbReference type="NCBIfam" id="NF002049">
    <property type="entry name" value="PRK00881.1"/>
    <property type="match status" value="1"/>
</dbReference>
<evidence type="ECO:0000256" key="9">
    <source>
        <dbReference type="ARBA" id="ARBA00050687"/>
    </source>
</evidence>
<evidence type="ECO:0000256" key="1">
    <source>
        <dbReference type="ARBA" id="ARBA00004844"/>
    </source>
</evidence>
<dbReference type="NCBIfam" id="TIGR00355">
    <property type="entry name" value="purH"/>
    <property type="match status" value="1"/>
</dbReference>
<dbReference type="EC" id="2.1.2.3" evidence="10"/>
<evidence type="ECO:0000256" key="6">
    <source>
        <dbReference type="ARBA" id="ARBA00022801"/>
    </source>
</evidence>
<evidence type="ECO:0000259" key="11">
    <source>
        <dbReference type="PROSITE" id="PS51855"/>
    </source>
</evidence>
<proteinExistence type="inferred from homology"/>
<dbReference type="Pfam" id="PF02142">
    <property type="entry name" value="MGS"/>
    <property type="match status" value="1"/>
</dbReference>
<dbReference type="RefSeq" id="WP_015429779.1">
    <property type="nucleotide sequence ID" value="NC_020510.1"/>
</dbReference>
<comment type="catalytic activity">
    <reaction evidence="8 10">
        <text>(6R)-10-formyltetrahydrofolate + 5-amino-1-(5-phospho-beta-D-ribosyl)imidazole-4-carboxamide = 5-formamido-1-(5-phospho-D-ribosyl)imidazole-4-carboxamide + (6S)-5,6,7,8-tetrahydrofolate</text>
        <dbReference type="Rhea" id="RHEA:22192"/>
        <dbReference type="ChEBI" id="CHEBI:57453"/>
        <dbReference type="ChEBI" id="CHEBI:58467"/>
        <dbReference type="ChEBI" id="CHEBI:58475"/>
        <dbReference type="ChEBI" id="CHEBI:195366"/>
        <dbReference type="EC" id="2.1.2.3"/>
    </reaction>
</comment>
<comment type="domain">
    <text evidence="10">The IMP cyclohydrolase activity resides in the N-terminal region.</text>
</comment>
<dbReference type="PANTHER" id="PTHR11692:SF0">
    <property type="entry name" value="BIFUNCTIONAL PURINE BIOSYNTHESIS PROTEIN ATIC"/>
    <property type="match status" value="1"/>
</dbReference>
<dbReference type="FunFam" id="3.40.140.20:FF:000001">
    <property type="entry name" value="Bifunctional purine biosynthesis protein PurH"/>
    <property type="match status" value="1"/>
</dbReference>
<keyword evidence="6 10" id="KW-0378">Hydrolase</keyword>
<dbReference type="SUPFAM" id="SSF53927">
    <property type="entry name" value="Cytidine deaminase-like"/>
    <property type="match status" value="1"/>
</dbReference>
<dbReference type="Pfam" id="PF01808">
    <property type="entry name" value="AICARFT_IMPCHas"/>
    <property type="match status" value="1"/>
</dbReference>
<organism evidence="12 13">
    <name type="scientific">Blattabacterium cuenoti BPAA</name>
    <dbReference type="NCBI Taxonomy" id="1229512"/>
    <lineage>
        <taxon>Bacteria</taxon>
        <taxon>Pseudomonadati</taxon>
        <taxon>Bacteroidota</taxon>
        <taxon>Flavobacteriia</taxon>
        <taxon>Flavobacteriales</taxon>
        <taxon>Blattabacteriaceae</taxon>
        <taxon>Blattabacterium</taxon>
    </lineage>
</organism>
<dbReference type="KEGG" id="blp:BPAA_163"/>
<evidence type="ECO:0000256" key="3">
    <source>
        <dbReference type="ARBA" id="ARBA00007667"/>
    </source>
</evidence>
<reference evidence="12 13" key="1">
    <citation type="journal article" date="2013" name="Biol. Lett.">
        <title>Maintenance of essential amino acid synthesis pathways in the Blattabacterium cuenoti symbiont of a wood-feeding cockroach.</title>
        <authorList>
            <person name="Tokuda G."/>
            <person name="Elbourne L.D.H."/>
            <person name="Kinjo Y."/>
            <person name="Saitoh S."/>
            <person name="Sabree Z."/>
            <person name="Hojo M."/>
            <person name="Yamada A."/>
            <person name="Hayashi Y."/>
            <person name="Shigenobu S."/>
            <person name="Bandi C."/>
            <person name="Paulsen I.T."/>
            <person name="Watanabe H."/>
            <person name="Lo N."/>
        </authorList>
    </citation>
    <scope>NUCLEOTIDE SEQUENCE [LARGE SCALE GENOMIC DNA]</scope>
    <source>
        <strain evidence="12 13">BPAA</strain>
    </source>
</reference>
<keyword evidence="7 10" id="KW-0511">Multifunctional enzyme</keyword>
<evidence type="ECO:0000256" key="5">
    <source>
        <dbReference type="ARBA" id="ARBA00022755"/>
    </source>
</evidence>
<dbReference type="Proteomes" id="UP000011815">
    <property type="component" value="Chromosome"/>
</dbReference>
<dbReference type="EC" id="3.5.4.10" evidence="10"/>
<dbReference type="GO" id="GO:0006189">
    <property type="term" value="P:'de novo' IMP biosynthetic process"/>
    <property type="evidence" value="ECO:0007669"/>
    <property type="project" value="UniProtKB-UniRule"/>
</dbReference>
<dbReference type="InterPro" id="IPR002695">
    <property type="entry name" value="PurH-like"/>
</dbReference>
<dbReference type="HOGENOM" id="CLU_016316_5_2_10"/>
<dbReference type="CDD" id="cd01421">
    <property type="entry name" value="IMPCH"/>
    <property type="match status" value="1"/>
</dbReference>
<dbReference type="InterPro" id="IPR011607">
    <property type="entry name" value="MGS-like_dom"/>
</dbReference>
<accession>M4ZT77</accession>
<dbReference type="Gene3D" id="3.40.50.1380">
    <property type="entry name" value="Methylglyoxal synthase-like domain"/>
    <property type="match status" value="1"/>
</dbReference>
<protein>
    <recommendedName>
        <fullName evidence="10">Bifunctional purine biosynthesis protein PurH</fullName>
    </recommendedName>
    <domain>
        <recommendedName>
            <fullName evidence="10">Phosphoribosylaminoimidazolecarboxamide formyltransferase</fullName>
            <ecNumber evidence="10">2.1.2.3</ecNumber>
        </recommendedName>
        <alternativeName>
            <fullName evidence="10">AICAR transformylase</fullName>
        </alternativeName>
    </domain>
    <domain>
        <recommendedName>
            <fullName evidence="10">IMP cyclohydrolase</fullName>
            <ecNumber evidence="10">3.5.4.10</ecNumber>
        </recommendedName>
        <alternativeName>
            <fullName evidence="10">ATIC</fullName>
        </alternativeName>
        <alternativeName>
            <fullName evidence="10">IMP synthase</fullName>
        </alternativeName>
        <alternativeName>
            <fullName evidence="10">Inosinicase</fullName>
        </alternativeName>
    </domain>
</protein>
<dbReference type="GO" id="GO:0005829">
    <property type="term" value="C:cytosol"/>
    <property type="evidence" value="ECO:0007669"/>
    <property type="project" value="TreeGrafter"/>
</dbReference>
<dbReference type="PATRIC" id="fig|1229512.3.peg.160"/>
<dbReference type="GO" id="GO:0003937">
    <property type="term" value="F:IMP cyclohydrolase activity"/>
    <property type="evidence" value="ECO:0007669"/>
    <property type="project" value="UniProtKB-UniRule"/>
</dbReference>
<dbReference type="PROSITE" id="PS51855">
    <property type="entry name" value="MGS"/>
    <property type="match status" value="1"/>
</dbReference>
<evidence type="ECO:0000256" key="8">
    <source>
        <dbReference type="ARBA" id="ARBA00050488"/>
    </source>
</evidence>
<dbReference type="Gene3D" id="3.40.140.20">
    <property type="match status" value="2"/>
</dbReference>
<dbReference type="SUPFAM" id="SSF52335">
    <property type="entry name" value="Methylglyoxal synthase-like"/>
    <property type="match status" value="1"/>
</dbReference>
<feature type="domain" description="MGS-like" evidence="11">
    <location>
        <begin position="1"/>
        <end position="146"/>
    </location>
</feature>
<dbReference type="FunFam" id="3.40.50.1380:FF:000001">
    <property type="entry name" value="Bifunctional purine biosynthesis protein PurH"/>
    <property type="match status" value="1"/>
</dbReference>
<evidence type="ECO:0000256" key="7">
    <source>
        <dbReference type="ARBA" id="ARBA00023268"/>
    </source>
</evidence>
<comment type="catalytic activity">
    <reaction evidence="9 10">
        <text>IMP + H2O = 5-formamido-1-(5-phospho-D-ribosyl)imidazole-4-carboxamide</text>
        <dbReference type="Rhea" id="RHEA:18445"/>
        <dbReference type="ChEBI" id="CHEBI:15377"/>
        <dbReference type="ChEBI" id="CHEBI:58053"/>
        <dbReference type="ChEBI" id="CHEBI:58467"/>
        <dbReference type="EC" id="3.5.4.10"/>
    </reaction>
</comment>
<dbReference type="GO" id="GO:0004643">
    <property type="term" value="F:phosphoribosylaminoimidazolecarboxamide formyltransferase activity"/>
    <property type="evidence" value="ECO:0007669"/>
    <property type="project" value="UniProtKB-UniRule"/>
</dbReference>
<comment type="similarity">
    <text evidence="3 10">Belongs to the PurH family.</text>
</comment>
<comment type="pathway">
    <text evidence="1 10">Purine metabolism; IMP biosynthesis via de novo pathway; IMP from 5-formamido-1-(5-phospho-D-ribosyl)imidazole-4-carboxamide: step 1/1.</text>
</comment>
<evidence type="ECO:0000313" key="13">
    <source>
        <dbReference type="Proteomes" id="UP000011815"/>
    </source>
</evidence>
<dbReference type="EMBL" id="AP012548">
    <property type="protein sequence ID" value="BAM99460.1"/>
    <property type="molecule type" value="Genomic_DNA"/>
</dbReference>
<evidence type="ECO:0000256" key="10">
    <source>
        <dbReference type="HAMAP-Rule" id="MF_00139"/>
    </source>
</evidence>
<dbReference type="InterPro" id="IPR016193">
    <property type="entry name" value="Cytidine_deaminase-like"/>
</dbReference>
<dbReference type="eggNOG" id="COG0138">
    <property type="taxonomic scope" value="Bacteria"/>
</dbReference>
<sequence length="509" mass="57525">MKRALVSVYEKNDKLLNFVSFLDKKGYQIVSTGGTYQFFVKKGVSNLRKVYDLTSFPEILDGKVKTIHPNIYAGILANRSVEQHMKLIHSQNIHLIDMVLVNFYPFFEKMDKNSIDINSIIEFIDIGGPSMLRAAAKNFLHVTAIIDHNDYQFVQSEIEHYGSPSLKLRKKLAGKVFNFTSAYDSAISQYLLDDQFPMYLHSSYKKKMNLRYGENPHQKAAYYVNTIHKKGSMRNFIQLHGRRLSLNNLRDMDIAWKVVSQFSEPACCTVKHSTPCGVALGKNIIEAFQKTYYADTISSFGGILAVNVPITKELAKEINHIFLEAVLSPSYETDVLNILKIKKNIRIISISEPISNQLEYVQIDGGILVQESDSFFPYEGNYKIVTKKKFSNQELQSLFFAQKVVKYVKSNAIVVAKGTQTLGISGGQTNRIWAARQAIERALEKSKEGLVLVSDAFFPFRDVVDESARSGGIRAILQPGGSIRDEESVKACNDHGIAMAFTGRRHFKH</sequence>
<evidence type="ECO:0000313" key="12">
    <source>
        <dbReference type="EMBL" id="BAM99460.1"/>
    </source>
</evidence>
<dbReference type="SMART" id="SM00798">
    <property type="entry name" value="AICARFT_IMPCHas"/>
    <property type="match status" value="1"/>
</dbReference>
<dbReference type="AlphaFoldDB" id="M4ZT77"/>